<dbReference type="Proteomes" id="UP000298324">
    <property type="component" value="Unassembled WGS sequence"/>
</dbReference>
<proteinExistence type="predicted"/>
<evidence type="ECO:0000313" key="1">
    <source>
        <dbReference type="EMBL" id="TEB06807.1"/>
    </source>
</evidence>
<keyword evidence="2" id="KW-1185">Reference proteome</keyword>
<evidence type="ECO:0000313" key="2">
    <source>
        <dbReference type="Proteomes" id="UP000298324"/>
    </source>
</evidence>
<dbReference type="Gene3D" id="1.25.40.70">
    <property type="entry name" value="Phosphatidylinositol 3-kinase, accessory domain (PIK)"/>
    <property type="match status" value="1"/>
</dbReference>
<dbReference type="InterPro" id="IPR016024">
    <property type="entry name" value="ARM-type_fold"/>
</dbReference>
<protein>
    <submittedName>
        <fullName evidence="1">Uncharacterized protein</fullName>
    </submittedName>
</protein>
<accession>A0A4Y7RES1</accession>
<dbReference type="SUPFAM" id="SSF48371">
    <property type="entry name" value="ARM repeat"/>
    <property type="match status" value="1"/>
</dbReference>
<reference evidence="1 2" key="1">
    <citation type="journal article" date="2018" name="Environ. Microbiol.">
        <title>Novel energy conservation strategies and behaviour of Pelotomaculum schinkii driving syntrophic propionate catabolism.</title>
        <authorList>
            <person name="Hidalgo-Ahumada C.A.P."/>
            <person name="Nobu M.K."/>
            <person name="Narihiro T."/>
            <person name="Tamaki H."/>
            <person name="Liu W.T."/>
            <person name="Kamagata Y."/>
            <person name="Stams A.J.M."/>
            <person name="Imachi H."/>
            <person name="Sousa D.Z."/>
        </authorList>
    </citation>
    <scope>NUCLEOTIDE SEQUENCE [LARGE SCALE GENOMIC DNA]</scope>
    <source>
        <strain evidence="1 2">HH</strain>
    </source>
</reference>
<dbReference type="EMBL" id="QFGA01000001">
    <property type="protein sequence ID" value="TEB06807.1"/>
    <property type="molecule type" value="Genomic_DNA"/>
</dbReference>
<name>A0A4Y7RES1_9FIRM</name>
<dbReference type="InterPro" id="IPR042236">
    <property type="entry name" value="PI3K_accessory_sf"/>
</dbReference>
<sequence>MAYVHNITISFGVIYKVKINYEDVRQKYINAAILHRKSSYNGDYKTANKQYKVLKKIYDQIEKNVIEKKLLLDLLEYNDISVKSWAAAHMLGIKYEISKAEKELINIATIHDAEMIGFSAKMTLNVWAQQGFLKF</sequence>
<dbReference type="AlphaFoldDB" id="A0A4Y7RES1"/>
<comment type="caution">
    <text evidence="1">The sequence shown here is derived from an EMBL/GenBank/DDBJ whole genome shotgun (WGS) entry which is preliminary data.</text>
</comment>
<gene>
    <name evidence="1" type="ORF">Psch_00339</name>
</gene>
<organism evidence="1 2">
    <name type="scientific">Pelotomaculum schinkii</name>
    <dbReference type="NCBI Taxonomy" id="78350"/>
    <lineage>
        <taxon>Bacteria</taxon>
        <taxon>Bacillati</taxon>
        <taxon>Bacillota</taxon>
        <taxon>Clostridia</taxon>
        <taxon>Eubacteriales</taxon>
        <taxon>Desulfotomaculaceae</taxon>
        <taxon>Pelotomaculum</taxon>
    </lineage>
</organism>